<dbReference type="EMBL" id="AZEA01000003">
    <property type="protein sequence ID" value="KRK89269.1"/>
    <property type="molecule type" value="Genomic_DNA"/>
</dbReference>
<dbReference type="PATRIC" id="fig|1423808.3.peg.1778"/>
<sequence length="150" mass="16996">MTVMNKGTQLFVATIASLGFLGAATTTQAATWHNGTPTALRGHWKNKTINIGRYFGMKKFYSYESVRVKKNSVNAYLTQSAGWHIKNTKWKHVGSKAYTIVGTNELNELRKARFTFKRVGHGYVHIYYDGMNIAKGTPFSPYFYRVSKKA</sequence>
<protein>
    <submittedName>
        <fullName evidence="2">Uncharacterized protein</fullName>
    </submittedName>
</protein>
<gene>
    <name evidence="2" type="ORF">FD17_GL001757</name>
</gene>
<comment type="caution">
    <text evidence="2">The sequence shown here is derived from an EMBL/GenBank/DDBJ whole genome shotgun (WGS) entry which is preliminary data.</text>
</comment>
<organism evidence="2 3">
    <name type="scientific">Lentilactobacillus sunkii DSM 19904</name>
    <dbReference type="NCBI Taxonomy" id="1423808"/>
    <lineage>
        <taxon>Bacteria</taxon>
        <taxon>Bacillati</taxon>
        <taxon>Bacillota</taxon>
        <taxon>Bacilli</taxon>
        <taxon>Lactobacillales</taxon>
        <taxon>Lactobacillaceae</taxon>
        <taxon>Lentilactobacillus</taxon>
    </lineage>
</organism>
<keyword evidence="1" id="KW-0732">Signal</keyword>
<evidence type="ECO:0000313" key="2">
    <source>
        <dbReference type="EMBL" id="KRK89269.1"/>
    </source>
</evidence>
<feature type="signal peptide" evidence="1">
    <location>
        <begin position="1"/>
        <end position="29"/>
    </location>
</feature>
<reference evidence="2 3" key="1">
    <citation type="journal article" date="2015" name="Genome Announc.">
        <title>Expanding the biotechnology potential of lactobacilli through comparative genomics of 213 strains and associated genera.</title>
        <authorList>
            <person name="Sun Z."/>
            <person name="Harris H.M."/>
            <person name="McCann A."/>
            <person name="Guo C."/>
            <person name="Argimon S."/>
            <person name="Zhang W."/>
            <person name="Yang X."/>
            <person name="Jeffery I.B."/>
            <person name="Cooney J.C."/>
            <person name="Kagawa T.F."/>
            <person name="Liu W."/>
            <person name="Song Y."/>
            <person name="Salvetti E."/>
            <person name="Wrobel A."/>
            <person name="Rasinkangas P."/>
            <person name="Parkhill J."/>
            <person name="Rea M.C."/>
            <person name="O'Sullivan O."/>
            <person name="Ritari J."/>
            <person name="Douillard F.P."/>
            <person name="Paul Ross R."/>
            <person name="Yang R."/>
            <person name="Briner A.E."/>
            <person name="Felis G.E."/>
            <person name="de Vos W.M."/>
            <person name="Barrangou R."/>
            <person name="Klaenhammer T.R."/>
            <person name="Caufield P.W."/>
            <person name="Cui Y."/>
            <person name="Zhang H."/>
            <person name="O'Toole P.W."/>
        </authorList>
    </citation>
    <scope>NUCLEOTIDE SEQUENCE [LARGE SCALE GENOMIC DNA]</scope>
    <source>
        <strain evidence="2 3">DSM 19904</strain>
    </source>
</reference>
<name>A0A0R1L0L5_9LACO</name>
<evidence type="ECO:0000313" key="3">
    <source>
        <dbReference type="Proteomes" id="UP000051581"/>
    </source>
</evidence>
<evidence type="ECO:0000256" key="1">
    <source>
        <dbReference type="SAM" id="SignalP"/>
    </source>
</evidence>
<proteinExistence type="predicted"/>
<dbReference type="Proteomes" id="UP000051581">
    <property type="component" value="Unassembled WGS sequence"/>
</dbReference>
<accession>A0A0R1L0L5</accession>
<keyword evidence="3" id="KW-1185">Reference proteome</keyword>
<dbReference type="AlphaFoldDB" id="A0A0R1L0L5"/>
<feature type="chain" id="PRO_5006406991" evidence="1">
    <location>
        <begin position="30"/>
        <end position="150"/>
    </location>
</feature>